<dbReference type="SUPFAM" id="SSF75005">
    <property type="entry name" value="Arabinanase/levansucrase/invertase"/>
    <property type="match status" value="1"/>
</dbReference>
<dbReference type="CDD" id="cd08997">
    <property type="entry name" value="GH68"/>
    <property type="match status" value="1"/>
</dbReference>
<feature type="signal peptide" evidence="3">
    <location>
        <begin position="1"/>
        <end position="25"/>
    </location>
</feature>
<accession>A0ABS5E5Q7</accession>
<keyword evidence="3" id="KW-0732">Signal</keyword>
<dbReference type="Pfam" id="PF02435">
    <property type="entry name" value="Glyco_hydro_68"/>
    <property type="match status" value="1"/>
</dbReference>
<gene>
    <name evidence="4" type="ORF">KB213_04035</name>
</gene>
<dbReference type="InterPro" id="IPR023296">
    <property type="entry name" value="Glyco_hydro_beta-prop_sf"/>
</dbReference>
<evidence type="ECO:0000313" key="5">
    <source>
        <dbReference type="Proteomes" id="UP000677812"/>
    </source>
</evidence>
<dbReference type="EMBL" id="JAGRQH010000002">
    <property type="protein sequence ID" value="MBR0559227.1"/>
    <property type="molecule type" value="Genomic_DNA"/>
</dbReference>
<dbReference type="Gene3D" id="2.115.10.20">
    <property type="entry name" value="Glycosyl hydrolase domain, family 43"/>
    <property type="match status" value="1"/>
</dbReference>
<reference evidence="4 5" key="1">
    <citation type="submission" date="2021-04" db="EMBL/GenBank/DDBJ databases">
        <title>The complete genome sequence of Neokomagataea sp. TBRC 2177.</title>
        <authorList>
            <person name="Charoenyingcharoen P."/>
            <person name="Yukphan P."/>
        </authorList>
    </citation>
    <scope>NUCLEOTIDE SEQUENCE [LARGE SCALE GENOMIC DNA]</scope>
    <source>
        <strain evidence="4 5">TBRC 2177</strain>
    </source>
</reference>
<keyword evidence="4" id="KW-0378">Hydrolase</keyword>
<evidence type="ECO:0000313" key="4">
    <source>
        <dbReference type="EMBL" id="MBR0559227.1"/>
    </source>
</evidence>
<dbReference type="GO" id="GO:0016787">
    <property type="term" value="F:hydrolase activity"/>
    <property type="evidence" value="ECO:0007669"/>
    <property type="project" value="UniProtKB-KW"/>
</dbReference>
<proteinExistence type="inferred from homology"/>
<evidence type="ECO:0000256" key="2">
    <source>
        <dbReference type="RuleBase" id="RU361220"/>
    </source>
</evidence>
<evidence type="ECO:0000256" key="1">
    <source>
        <dbReference type="ARBA" id="ARBA00006775"/>
    </source>
</evidence>
<sequence length="556" mass="60496">MDWRKNIRFVAVASVMASLVGVGHAASGGVLVDTNPPQIPGVMPGKVMPAHIPLENGFPQPTVHTGVAHDVNENYTARWTRADARQIKAMSNPNVADGQNSMPASLTMPAISSDFPVTNDQVWIWDTWPLTDASGNQYSYNGWDVIFCLTFPRNTGLSFDERHSHARIGYFYRRSGIPASQRPQNGGWIYGGLVFPEGASAAVYAGQNFTNNAQWSGSMRMFKANSNQITAFYTDMAFNLSNGLYNTPIPKGANVTPPKAIITKADGQIHSDSTHVWFTGFDKHIPLLQPDGVYYQTGEQNQYFSFRDPYTFTDPAHPGQTFMVFAGNSSGVRGETPCDAADLGYRDGDKYAETVSDVNGSGSIFQRANIGLAVATKADLSEWKFLPPLVSANCVNDQLERPQMSIQDGIYYLMTISHRTTFSSGIDGPDGEYAFVGQGIRSDFIPLNAGSGLLLGNPTDLNTAAGADFLLNPQQNPNTFQSYSHYYMPNGLVTSFIDAIGDKRGGDLAPTVQLELHGVWSELNAAYGNNGLGAYGDITPNRFILDWKNAALDASK</sequence>
<dbReference type="Proteomes" id="UP000677812">
    <property type="component" value="Unassembled WGS sequence"/>
</dbReference>
<organism evidence="4 5">
    <name type="scientific">Neokomagataea anthophila</name>
    <dbReference type="NCBI Taxonomy" id="2826925"/>
    <lineage>
        <taxon>Bacteria</taxon>
        <taxon>Pseudomonadati</taxon>
        <taxon>Pseudomonadota</taxon>
        <taxon>Alphaproteobacteria</taxon>
        <taxon>Acetobacterales</taxon>
        <taxon>Acetobacteraceae</taxon>
        <taxon>Neokomagataea</taxon>
    </lineage>
</organism>
<feature type="chain" id="PRO_5045481837" evidence="3">
    <location>
        <begin position="26"/>
        <end position="556"/>
    </location>
</feature>
<comment type="similarity">
    <text evidence="1 2">Belongs to the glycosyl hydrolase 68 family.</text>
</comment>
<comment type="caution">
    <text evidence="4">The sequence shown here is derived from an EMBL/GenBank/DDBJ whole genome shotgun (WGS) entry which is preliminary data.</text>
</comment>
<evidence type="ECO:0000256" key="3">
    <source>
        <dbReference type="SAM" id="SignalP"/>
    </source>
</evidence>
<name>A0ABS5E5Q7_9PROT</name>
<dbReference type="InterPro" id="IPR003469">
    <property type="entry name" value="Glyco_hydro_68"/>
</dbReference>
<keyword evidence="5" id="KW-1185">Reference proteome</keyword>
<protein>
    <submittedName>
        <fullName evidence="4">Glycoside hydrolase family 68 protein</fullName>
    </submittedName>
</protein>